<reference evidence="2" key="1">
    <citation type="submission" date="2016-09" db="EMBL/GenBank/DDBJ databases">
        <authorList>
            <person name="Lysoe E."/>
        </authorList>
    </citation>
    <scope>NUCLEOTIDE SEQUENCE [LARGE SCALE GENOMIC DNA]</scope>
    <source>
        <strain evidence="2">LJ96T</strain>
    </source>
</reference>
<dbReference type="PATRIC" id="fig|1440763.5.peg.2743"/>
<dbReference type="Proteomes" id="UP000182987">
    <property type="component" value="Chromosome"/>
</dbReference>
<dbReference type="AlphaFoldDB" id="A0A0G9H986"/>
<keyword evidence="2" id="KW-1185">Reference proteome</keyword>
<dbReference type="EMBL" id="CP017480">
    <property type="protein sequence ID" value="APG03876.1"/>
    <property type="molecule type" value="Genomic_DNA"/>
</dbReference>
<proteinExistence type="predicted"/>
<dbReference type="RefSeq" id="WP_046968368.1">
    <property type="nucleotide sequence ID" value="NZ_CP017480.1"/>
</dbReference>
<organism evidence="1 2">
    <name type="scientific">Luteibacter rhizovicinus DSM 16549</name>
    <dbReference type="NCBI Taxonomy" id="1440763"/>
    <lineage>
        <taxon>Bacteria</taxon>
        <taxon>Pseudomonadati</taxon>
        <taxon>Pseudomonadota</taxon>
        <taxon>Gammaproteobacteria</taxon>
        <taxon>Lysobacterales</taxon>
        <taxon>Rhodanobacteraceae</taxon>
        <taxon>Luteibacter</taxon>
    </lineage>
</organism>
<protein>
    <submittedName>
        <fullName evidence="1">Uncharacterized protein</fullName>
    </submittedName>
</protein>
<evidence type="ECO:0000313" key="1">
    <source>
        <dbReference type="EMBL" id="APG03876.1"/>
    </source>
</evidence>
<evidence type="ECO:0000313" key="2">
    <source>
        <dbReference type="Proteomes" id="UP000182987"/>
    </source>
</evidence>
<dbReference type="OrthoDB" id="5950842at2"/>
<dbReference type="KEGG" id="lrz:BJI69_08135"/>
<accession>A0A0G9H986</accession>
<name>A0A0G9H986_9GAMM</name>
<sequence>MAATTLGAMLRITERCAKADCLRDLEQQANLQGPCAEKDLRLVQEFLDMAKTQFTTRILAGAEVTPVQLGAGQNTTVALILQTFRWAPDYDIRNPAHPYNAAWKPFVTWCEENDLEPVLRKYHDAKGKEHWYTLSVRSAPEHVEQQAAAAAS</sequence>
<gene>
    <name evidence="1" type="ORF">BJI69_08135</name>
</gene>
<dbReference type="STRING" id="1440763.BJI69_08135"/>